<dbReference type="Pfam" id="PF13876">
    <property type="entry name" value="Phage_gp49_66"/>
    <property type="match status" value="1"/>
</dbReference>
<reference evidence="1 2" key="1">
    <citation type="submission" date="2017-04" db="EMBL/GenBank/DDBJ databases">
        <title>Kefir bacterial isolates.</title>
        <authorList>
            <person name="Kim Y."/>
            <person name="Blasche S."/>
            <person name="Patil K.R."/>
        </authorList>
    </citation>
    <scope>NUCLEOTIDE SEQUENCE [LARGE SCALE GENOMIC DNA]</scope>
    <source>
        <strain evidence="1 2">KR-2</strain>
    </source>
</reference>
<dbReference type="InterPro" id="IPR025915">
    <property type="entry name" value="Phage_gp49_66"/>
</dbReference>
<dbReference type="OrthoDB" id="5688154at2"/>
<accession>A0A270B8P2</accession>
<dbReference type="EMBL" id="NDFP01000015">
    <property type="protein sequence ID" value="PAL21041.1"/>
    <property type="molecule type" value="Genomic_DNA"/>
</dbReference>
<keyword evidence="2" id="KW-1185">Reference proteome</keyword>
<sequence length="112" mass="12502">MLDENKIEQEIVSKKLTAPRLTPEHVRRTIVAEYVGRASDLFHDSPAHESLQCLTIGICVLKNGFTVIGTSACASPENFDAEIGNKIALDNAREKIWALEGYLLRQRLHEGE</sequence>
<dbReference type="RefSeq" id="WP_095351834.1">
    <property type="nucleotide sequence ID" value="NZ_NDFO01000016.1"/>
</dbReference>
<comment type="caution">
    <text evidence="1">The sequence shown here is derived from an EMBL/GenBank/DDBJ whole genome shotgun (WGS) entry which is preliminary data.</text>
</comment>
<evidence type="ECO:0008006" key="3">
    <source>
        <dbReference type="Google" id="ProtNLM"/>
    </source>
</evidence>
<protein>
    <recommendedName>
        <fullName evidence="3">Phage family protein</fullName>
    </recommendedName>
</protein>
<evidence type="ECO:0000313" key="1">
    <source>
        <dbReference type="EMBL" id="PAL21041.1"/>
    </source>
</evidence>
<dbReference type="Proteomes" id="UP000216033">
    <property type="component" value="Unassembled WGS sequence"/>
</dbReference>
<name>A0A270B8P2_9PROT</name>
<proteinExistence type="predicted"/>
<evidence type="ECO:0000313" key="2">
    <source>
        <dbReference type="Proteomes" id="UP000216033"/>
    </source>
</evidence>
<organism evidence="1 2">
    <name type="scientific">Acetobacter syzygii</name>
    <dbReference type="NCBI Taxonomy" id="146476"/>
    <lineage>
        <taxon>Bacteria</taxon>
        <taxon>Pseudomonadati</taxon>
        <taxon>Pseudomonadota</taxon>
        <taxon>Alphaproteobacteria</taxon>
        <taxon>Acetobacterales</taxon>
        <taxon>Acetobacteraceae</taxon>
        <taxon>Acetobacter</taxon>
    </lineage>
</organism>
<gene>
    <name evidence="1" type="ORF">B9K05_11830</name>
</gene>
<dbReference type="AlphaFoldDB" id="A0A270B8P2"/>